<organism evidence="1 2">
    <name type="scientific">Paramuricea clavata</name>
    <name type="common">Red gorgonian</name>
    <name type="synonym">Violescent sea-whip</name>
    <dbReference type="NCBI Taxonomy" id="317549"/>
    <lineage>
        <taxon>Eukaryota</taxon>
        <taxon>Metazoa</taxon>
        <taxon>Cnidaria</taxon>
        <taxon>Anthozoa</taxon>
        <taxon>Octocorallia</taxon>
        <taxon>Malacalcyonacea</taxon>
        <taxon>Plexauridae</taxon>
        <taxon>Paramuricea</taxon>
    </lineage>
</organism>
<evidence type="ECO:0000313" key="1">
    <source>
        <dbReference type="EMBL" id="CAB3998033.1"/>
    </source>
</evidence>
<sequence>MDVGDNTVLGVVVNRPGTDTPVESSVVGDALHQTIREDGQTQISNLTLGVVNVPTVSGNQRDNAISVHLTGIQPSEWTLQQDISFRNNMSGAVVQFCGQSDARLASCGLTRDQLNDIDFLNIQILPNSPTQDGDDSILSFFVYLPGGATMSSDLLNIIYTSSPNVISQPSVLHTTMSQNSVLTADQAESLVQLTVNGLLPTQDVRLDVQTTIANRLNAYCRNSSAAAICPTNGLIGILKAFTKDDVLVQIDPATGNVSFVVLDPQTGSPVPASGVQDAISGEFTSDLLGLTFTVPQSGRGMDVAPTSANVDISRIESNSISVNPEFGLYHEEPSFENLLLIVPVIQVNVRVDLKMTMAGAFMMFKDLQKSMILKQH</sequence>
<dbReference type="EMBL" id="CACRXK020003253">
    <property type="protein sequence ID" value="CAB3998033.1"/>
    <property type="molecule type" value="Genomic_DNA"/>
</dbReference>
<evidence type="ECO:0000313" key="2">
    <source>
        <dbReference type="Proteomes" id="UP001152795"/>
    </source>
</evidence>
<protein>
    <submittedName>
        <fullName evidence="1">Uncharacterized protein</fullName>
    </submittedName>
</protein>
<proteinExistence type="predicted"/>
<name>A0A6S7H0H9_PARCT</name>
<dbReference type="AlphaFoldDB" id="A0A6S7H0H9"/>
<dbReference type="Proteomes" id="UP001152795">
    <property type="component" value="Unassembled WGS sequence"/>
</dbReference>
<comment type="caution">
    <text evidence="1">The sequence shown here is derived from an EMBL/GenBank/DDBJ whole genome shotgun (WGS) entry which is preliminary data.</text>
</comment>
<reference evidence="1" key="1">
    <citation type="submission" date="2020-04" db="EMBL/GenBank/DDBJ databases">
        <authorList>
            <person name="Alioto T."/>
            <person name="Alioto T."/>
            <person name="Gomez Garrido J."/>
        </authorList>
    </citation>
    <scope>NUCLEOTIDE SEQUENCE</scope>
    <source>
        <strain evidence="1">A484AB</strain>
    </source>
</reference>
<accession>A0A6S7H0H9</accession>
<keyword evidence="2" id="KW-1185">Reference proteome</keyword>
<gene>
    <name evidence="1" type="ORF">PACLA_8A017184</name>
</gene>